<keyword evidence="2" id="KW-1185">Reference proteome</keyword>
<gene>
    <name evidence="1" type="ORF">IW245_003716</name>
</gene>
<organism evidence="1 2">
    <name type="scientific">Longispora fulva</name>
    <dbReference type="NCBI Taxonomy" id="619741"/>
    <lineage>
        <taxon>Bacteria</taxon>
        <taxon>Bacillati</taxon>
        <taxon>Actinomycetota</taxon>
        <taxon>Actinomycetes</taxon>
        <taxon>Micromonosporales</taxon>
        <taxon>Micromonosporaceae</taxon>
        <taxon>Longispora</taxon>
    </lineage>
</organism>
<protein>
    <submittedName>
        <fullName evidence="1">Uncharacterized protein</fullName>
    </submittedName>
</protein>
<sequence length="103" mass="11221">MADHIVVDPEFGAKLIQSPEVLALMTVLGHEVKLVSEATAPVERGDFRSSFRVIIRVKRGGAVVRVFSFDPGGGAAKIELGTKYTPAHRTMTKALAYVARRRT</sequence>
<dbReference type="AlphaFoldDB" id="A0A8J7KX89"/>
<accession>A0A8J7KX89</accession>
<comment type="caution">
    <text evidence="1">The sequence shown here is derived from an EMBL/GenBank/DDBJ whole genome shotgun (WGS) entry which is preliminary data.</text>
</comment>
<reference evidence="1" key="1">
    <citation type="submission" date="2020-11" db="EMBL/GenBank/DDBJ databases">
        <title>Sequencing the genomes of 1000 actinobacteria strains.</title>
        <authorList>
            <person name="Klenk H.-P."/>
        </authorList>
    </citation>
    <scope>NUCLEOTIDE SEQUENCE</scope>
    <source>
        <strain evidence="1">DSM 45356</strain>
    </source>
</reference>
<proteinExistence type="predicted"/>
<dbReference type="Proteomes" id="UP000622552">
    <property type="component" value="Unassembled WGS sequence"/>
</dbReference>
<evidence type="ECO:0000313" key="2">
    <source>
        <dbReference type="Proteomes" id="UP000622552"/>
    </source>
</evidence>
<dbReference type="RefSeq" id="WP_197004377.1">
    <property type="nucleotide sequence ID" value="NZ_BONS01000020.1"/>
</dbReference>
<dbReference type="EMBL" id="JADOUF010000001">
    <property type="protein sequence ID" value="MBG6137522.1"/>
    <property type="molecule type" value="Genomic_DNA"/>
</dbReference>
<name>A0A8J7KX89_9ACTN</name>
<evidence type="ECO:0000313" key="1">
    <source>
        <dbReference type="EMBL" id="MBG6137522.1"/>
    </source>
</evidence>